<evidence type="ECO:0000313" key="3">
    <source>
        <dbReference type="Proteomes" id="UP000886520"/>
    </source>
</evidence>
<evidence type="ECO:0000256" key="1">
    <source>
        <dbReference type="SAM" id="MobiDB-lite"/>
    </source>
</evidence>
<feature type="compositionally biased region" description="Polar residues" evidence="1">
    <location>
        <begin position="89"/>
        <end position="99"/>
    </location>
</feature>
<reference evidence="2" key="1">
    <citation type="submission" date="2021-01" db="EMBL/GenBank/DDBJ databases">
        <title>Adiantum capillus-veneris genome.</title>
        <authorList>
            <person name="Fang Y."/>
            <person name="Liao Q."/>
        </authorList>
    </citation>
    <scope>NUCLEOTIDE SEQUENCE</scope>
    <source>
        <strain evidence="2">H3</strain>
        <tissue evidence="2">Leaf</tissue>
    </source>
</reference>
<dbReference type="EMBL" id="JABFUD020000022">
    <property type="protein sequence ID" value="KAI5062024.1"/>
    <property type="molecule type" value="Genomic_DNA"/>
</dbReference>
<name>A0A9D4U7L2_ADICA</name>
<protein>
    <submittedName>
        <fullName evidence="2">Uncharacterized protein</fullName>
    </submittedName>
</protein>
<dbReference type="AlphaFoldDB" id="A0A9D4U7L2"/>
<comment type="caution">
    <text evidence="2">The sequence shown here is derived from an EMBL/GenBank/DDBJ whole genome shotgun (WGS) entry which is preliminary data.</text>
</comment>
<proteinExistence type="predicted"/>
<evidence type="ECO:0000313" key="2">
    <source>
        <dbReference type="EMBL" id="KAI5062024.1"/>
    </source>
</evidence>
<gene>
    <name evidence="2" type="ORF">GOP47_0022563</name>
</gene>
<keyword evidence="3" id="KW-1185">Reference proteome</keyword>
<dbReference type="Proteomes" id="UP000886520">
    <property type="component" value="Chromosome 22"/>
</dbReference>
<accession>A0A9D4U7L2</accession>
<organism evidence="2 3">
    <name type="scientific">Adiantum capillus-veneris</name>
    <name type="common">Maidenhair fern</name>
    <dbReference type="NCBI Taxonomy" id="13818"/>
    <lineage>
        <taxon>Eukaryota</taxon>
        <taxon>Viridiplantae</taxon>
        <taxon>Streptophyta</taxon>
        <taxon>Embryophyta</taxon>
        <taxon>Tracheophyta</taxon>
        <taxon>Polypodiopsida</taxon>
        <taxon>Polypodiidae</taxon>
        <taxon>Polypodiales</taxon>
        <taxon>Pteridineae</taxon>
        <taxon>Pteridaceae</taxon>
        <taxon>Vittarioideae</taxon>
        <taxon>Adiantum</taxon>
    </lineage>
</organism>
<sequence length="99" mass="11254">MARPRASRVAWQGRCPAWLRRGRGRQIAGARGPRRGLEARARTSTRGEDSGEVSRVEDSEQWREPRVMPNPTRQGKAKPQHVLVHHQHQSGNSTIAWKD</sequence>
<feature type="compositionally biased region" description="Basic and acidic residues" evidence="1">
    <location>
        <begin position="35"/>
        <end position="66"/>
    </location>
</feature>
<feature type="compositionally biased region" description="Basic residues" evidence="1">
    <location>
        <begin position="75"/>
        <end position="88"/>
    </location>
</feature>
<feature type="region of interest" description="Disordered" evidence="1">
    <location>
        <begin position="22"/>
        <end position="99"/>
    </location>
</feature>